<accession>A0A0D2PU60</accession>
<dbReference type="AlphaFoldDB" id="A0A0D2PU60"/>
<keyword evidence="6 11" id="KW-0479">Metal-binding</keyword>
<evidence type="ECO:0000256" key="10">
    <source>
        <dbReference type="ARBA" id="ARBA00023145"/>
    </source>
</evidence>
<dbReference type="SUPFAM" id="SSF54897">
    <property type="entry name" value="Protease propeptides/inhibitors"/>
    <property type="match status" value="1"/>
</dbReference>
<dbReference type="InterPro" id="IPR015366">
    <property type="entry name" value="S53_propep"/>
</dbReference>
<feature type="binding site" evidence="11">
    <location>
        <position position="612"/>
    </location>
    <ligand>
        <name>Ca(2+)</name>
        <dbReference type="ChEBI" id="CHEBI:29108"/>
    </ligand>
</feature>
<evidence type="ECO:0000259" key="13">
    <source>
        <dbReference type="PROSITE" id="PS51695"/>
    </source>
</evidence>
<evidence type="ECO:0000256" key="12">
    <source>
        <dbReference type="SAM" id="SignalP"/>
    </source>
</evidence>
<evidence type="ECO:0000256" key="5">
    <source>
        <dbReference type="ARBA" id="ARBA00022670"/>
    </source>
</evidence>
<keyword evidence="12" id="KW-0732">Signal</keyword>
<keyword evidence="15" id="KW-1185">Reference proteome</keyword>
<dbReference type="CDD" id="cd11377">
    <property type="entry name" value="Pro-peptidase_S53"/>
    <property type="match status" value="1"/>
</dbReference>
<evidence type="ECO:0000256" key="2">
    <source>
        <dbReference type="ARBA" id="ARBA00002451"/>
    </source>
</evidence>
<evidence type="ECO:0000256" key="1">
    <source>
        <dbReference type="ARBA" id="ARBA00001910"/>
    </source>
</evidence>
<gene>
    <name evidence="14" type="ORF">HYPSUDRAFT_201701</name>
</gene>
<evidence type="ECO:0000256" key="11">
    <source>
        <dbReference type="PROSITE-ProRule" id="PRU01032"/>
    </source>
</evidence>
<dbReference type="InterPro" id="IPR000209">
    <property type="entry name" value="Peptidase_S8/S53_dom"/>
</dbReference>
<feature type="chain" id="PRO_5002249731" description="tripeptidyl-peptidase II" evidence="12">
    <location>
        <begin position="27"/>
        <end position="659"/>
    </location>
</feature>
<evidence type="ECO:0000256" key="6">
    <source>
        <dbReference type="ARBA" id="ARBA00022723"/>
    </source>
</evidence>
<feature type="binding site" evidence="11">
    <location>
        <position position="638"/>
    </location>
    <ligand>
        <name>Ca(2+)</name>
        <dbReference type="ChEBI" id="CHEBI:29108"/>
    </ligand>
</feature>
<dbReference type="OrthoDB" id="409122at2759"/>
<dbReference type="GO" id="GO:0008240">
    <property type="term" value="F:tripeptidyl-peptidase activity"/>
    <property type="evidence" value="ECO:0007669"/>
    <property type="project" value="TreeGrafter"/>
</dbReference>
<evidence type="ECO:0000313" key="14">
    <source>
        <dbReference type="EMBL" id="KJA23155.1"/>
    </source>
</evidence>
<evidence type="ECO:0000256" key="9">
    <source>
        <dbReference type="ARBA" id="ARBA00022837"/>
    </source>
</evidence>
<dbReference type="InterPro" id="IPR030400">
    <property type="entry name" value="Sedolisin_dom"/>
</dbReference>
<evidence type="ECO:0000256" key="8">
    <source>
        <dbReference type="ARBA" id="ARBA00022825"/>
    </source>
</evidence>
<feature type="binding site" evidence="11">
    <location>
        <position position="636"/>
    </location>
    <ligand>
        <name>Ca(2+)</name>
        <dbReference type="ChEBI" id="CHEBI:29108"/>
    </ligand>
</feature>
<feature type="domain" description="Peptidase S53" evidence="13">
    <location>
        <begin position="228"/>
        <end position="658"/>
    </location>
</feature>
<keyword evidence="8" id="KW-0720">Serine protease</keyword>
<dbReference type="SUPFAM" id="SSF52743">
    <property type="entry name" value="Subtilisin-like"/>
    <property type="match status" value="1"/>
</dbReference>
<keyword evidence="7" id="KW-0378">Hydrolase</keyword>
<sequence>MHLHLSPLSWASAALAVLITPAAGAALVPRWGHAVVHERRSTHPGWEDARRLPADVPVPLRIALAQQNLHTLPGHLLAVADPESPTYGAHWSAADVAAAFAPVDEARVAVAEWLVHAGFAAERVKVSYNKAWIEVAGATAQEVEALLETEYRIFKREDGEEHVACHNYSIPAYIAPHIDFVLPTVQPNTRLVKVQNRDGFARRQLSPAPNVNPTTIGLNGSLVGCDTLVVPGCLKTLYNVTYTPNATDRNTFGIASFYSNTYLQSDLDAFFADFSPALVGTSPILVSIDGGTIALDPSSSVGEDDWIFEYAMTLSAPQPVQFLNVGSQQTGQFFSLNEWLDAVDGSYCTSDGGDDFTFDPQLPNPLPGGFKDHSCGTAKAPNVVSNSQAVDEHAYTAFYRQRQCNEFAKLGLMGVTVLYSAGNTGTSGTNTGLSGTQSGYCIDENGSVNLNATNFNPAWPASCPWITAVGGTQVKANATIGHAPEEVWNQDLTMGFFESGGGGFSNHFPTPDYQKTAVDAYLKFLAKNDPTTLRNFNTKGRAYPDISANANSFFHTENGSAAIDSGTSGATPTVASIITLVNDARISAGKKPVGFINPTIYSIGFAGAFNDITDGSNTGCKGLQGVRDGGFKATSGWDPASGVGTPNLGKLIEKWLALP</sequence>
<dbReference type="EMBL" id="KN817545">
    <property type="protein sequence ID" value="KJA23155.1"/>
    <property type="molecule type" value="Genomic_DNA"/>
</dbReference>
<dbReference type="InterPro" id="IPR050819">
    <property type="entry name" value="Tripeptidyl-peptidase_I"/>
</dbReference>
<dbReference type="Pfam" id="PF09286">
    <property type="entry name" value="Pro-kuma_activ"/>
    <property type="match status" value="1"/>
</dbReference>
<dbReference type="GO" id="GO:0046872">
    <property type="term" value="F:metal ion binding"/>
    <property type="evidence" value="ECO:0007669"/>
    <property type="project" value="UniProtKB-UniRule"/>
</dbReference>
<evidence type="ECO:0000256" key="7">
    <source>
        <dbReference type="ARBA" id="ARBA00022801"/>
    </source>
</evidence>
<dbReference type="GO" id="GO:0005576">
    <property type="term" value="C:extracellular region"/>
    <property type="evidence" value="ECO:0007669"/>
    <property type="project" value="UniProtKB-SubCell"/>
</dbReference>
<dbReference type="InterPro" id="IPR036852">
    <property type="entry name" value="Peptidase_S8/S53_dom_sf"/>
</dbReference>
<evidence type="ECO:0000256" key="3">
    <source>
        <dbReference type="ARBA" id="ARBA00004239"/>
    </source>
</evidence>
<dbReference type="PANTHER" id="PTHR14218">
    <property type="entry name" value="PROTEASE S8 TRIPEPTIDYL PEPTIDASE I CLN2"/>
    <property type="match status" value="1"/>
</dbReference>
<dbReference type="PROSITE" id="PS51695">
    <property type="entry name" value="SEDOLISIN"/>
    <property type="match status" value="1"/>
</dbReference>
<comment type="subcellular location">
    <subcellularLocation>
        <location evidence="3">Secreted</location>
        <location evidence="3">Extracellular space</location>
    </subcellularLocation>
</comment>
<reference evidence="15" key="1">
    <citation type="submission" date="2014-04" db="EMBL/GenBank/DDBJ databases">
        <title>Evolutionary Origins and Diversification of the Mycorrhizal Mutualists.</title>
        <authorList>
            <consortium name="DOE Joint Genome Institute"/>
            <consortium name="Mycorrhizal Genomics Consortium"/>
            <person name="Kohler A."/>
            <person name="Kuo A."/>
            <person name="Nagy L.G."/>
            <person name="Floudas D."/>
            <person name="Copeland A."/>
            <person name="Barry K.W."/>
            <person name="Cichocki N."/>
            <person name="Veneault-Fourrey C."/>
            <person name="LaButti K."/>
            <person name="Lindquist E.A."/>
            <person name="Lipzen A."/>
            <person name="Lundell T."/>
            <person name="Morin E."/>
            <person name="Murat C."/>
            <person name="Riley R."/>
            <person name="Ohm R."/>
            <person name="Sun H."/>
            <person name="Tunlid A."/>
            <person name="Henrissat B."/>
            <person name="Grigoriev I.V."/>
            <person name="Hibbett D.S."/>
            <person name="Martin F."/>
        </authorList>
    </citation>
    <scope>NUCLEOTIDE SEQUENCE [LARGE SCALE GENOMIC DNA]</scope>
    <source>
        <strain evidence="15">FD-334 SS-4</strain>
    </source>
</reference>
<dbReference type="Gene3D" id="3.40.50.200">
    <property type="entry name" value="Peptidase S8/S53 domain"/>
    <property type="match status" value="1"/>
</dbReference>
<feature type="signal peptide" evidence="12">
    <location>
        <begin position="1"/>
        <end position="26"/>
    </location>
</feature>
<dbReference type="Pfam" id="PF00082">
    <property type="entry name" value="Peptidase_S8"/>
    <property type="match status" value="1"/>
</dbReference>
<comment type="catalytic activity">
    <reaction evidence="1">
        <text>Release of an N-terminal tripeptide from a polypeptide.</text>
        <dbReference type="EC" id="3.4.14.10"/>
    </reaction>
</comment>
<name>A0A0D2PU60_HYPSF</name>
<keyword evidence="9 11" id="KW-0106">Calcium</keyword>
<evidence type="ECO:0000313" key="15">
    <source>
        <dbReference type="Proteomes" id="UP000054270"/>
    </source>
</evidence>
<dbReference type="GO" id="GO:0006508">
    <property type="term" value="P:proteolysis"/>
    <property type="evidence" value="ECO:0007669"/>
    <property type="project" value="UniProtKB-KW"/>
</dbReference>
<protein>
    <recommendedName>
        <fullName evidence="4">tripeptidyl-peptidase II</fullName>
        <ecNumber evidence="4">3.4.14.10</ecNumber>
    </recommendedName>
</protein>
<dbReference type="PANTHER" id="PTHR14218:SF19">
    <property type="entry name" value="SERINE PROTEASE AORO, PUTATIVE (AFU_ORTHOLOGUE AFUA_6G10250)-RELATED"/>
    <property type="match status" value="1"/>
</dbReference>
<dbReference type="SMART" id="SM00944">
    <property type="entry name" value="Pro-kuma_activ"/>
    <property type="match status" value="1"/>
</dbReference>
<dbReference type="EC" id="3.4.14.10" evidence="4"/>
<dbReference type="STRING" id="945553.A0A0D2PU60"/>
<dbReference type="GO" id="GO:0004252">
    <property type="term" value="F:serine-type endopeptidase activity"/>
    <property type="evidence" value="ECO:0007669"/>
    <property type="project" value="InterPro"/>
</dbReference>
<keyword evidence="5" id="KW-0645">Protease</keyword>
<proteinExistence type="predicted"/>
<organism evidence="14 15">
    <name type="scientific">Hypholoma sublateritium (strain FD-334 SS-4)</name>
    <dbReference type="NCBI Taxonomy" id="945553"/>
    <lineage>
        <taxon>Eukaryota</taxon>
        <taxon>Fungi</taxon>
        <taxon>Dikarya</taxon>
        <taxon>Basidiomycota</taxon>
        <taxon>Agaricomycotina</taxon>
        <taxon>Agaricomycetes</taxon>
        <taxon>Agaricomycetidae</taxon>
        <taxon>Agaricales</taxon>
        <taxon>Agaricineae</taxon>
        <taxon>Strophariaceae</taxon>
        <taxon>Hypholoma</taxon>
    </lineage>
</organism>
<comment type="function">
    <text evidence="2">Secreted tripeptidyl-peptidase which degrades proteins at acidic pHs and is involved in virulence.</text>
</comment>
<keyword evidence="10" id="KW-0865">Zymogen</keyword>
<evidence type="ECO:0000256" key="4">
    <source>
        <dbReference type="ARBA" id="ARBA00012462"/>
    </source>
</evidence>
<dbReference type="Proteomes" id="UP000054270">
    <property type="component" value="Unassembled WGS sequence"/>
</dbReference>
<comment type="caution">
    <text evidence="11">Lacks conserved residue(s) required for the propagation of feature annotation.</text>
</comment>
<feature type="binding site" evidence="11">
    <location>
        <position position="611"/>
    </location>
    <ligand>
        <name>Ca(2+)</name>
        <dbReference type="ChEBI" id="CHEBI:29108"/>
    </ligand>
</feature>
<dbReference type="CDD" id="cd04056">
    <property type="entry name" value="Peptidases_S53"/>
    <property type="match status" value="1"/>
</dbReference>
<comment type="cofactor">
    <cofactor evidence="11">
        <name>Ca(2+)</name>
        <dbReference type="ChEBI" id="CHEBI:29108"/>
    </cofactor>
    <text evidence="11">Binds 1 Ca(2+) ion per subunit.</text>
</comment>